<evidence type="ECO:0008006" key="3">
    <source>
        <dbReference type="Google" id="ProtNLM"/>
    </source>
</evidence>
<name>A0ABQ8G6C5_9PEZI</name>
<protein>
    <recommendedName>
        <fullName evidence="3">Secreted protein</fullName>
    </recommendedName>
</protein>
<evidence type="ECO:0000313" key="1">
    <source>
        <dbReference type="EMBL" id="KAH7046031.1"/>
    </source>
</evidence>
<keyword evidence="2" id="KW-1185">Reference proteome</keyword>
<comment type="caution">
    <text evidence="1">The sequence shown here is derived from an EMBL/GenBank/DDBJ whole genome shotgun (WGS) entry which is preliminary data.</text>
</comment>
<proteinExistence type="predicted"/>
<dbReference type="EMBL" id="JAGTJR010000018">
    <property type="protein sequence ID" value="KAH7046031.1"/>
    <property type="molecule type" value="Genomic_DNA"/>
</dbReference>
<organism evidence="1 2">
    <name type="scientific">Macrophomina phaseolina</name>
    <dbReference type="NCBI Taxonomy" id="35725"/>
    <lineage>
        <taxon>Eukaryota</taxon>
        <taxon>Fungi</taxon>
        <taxon>Dikarya</taxon>
        <taxon>Ascomycota</taxon>
        <taxon>Pezizomycotina</taxon>
        <taxon>Dothideomycetes</taxon>
        <taxon>Dothideomycetes incertae sedis</taxon>
        <taxon>Botryosphaeriales</taxon>
        <taxon>Botryosphaeriaceae</taxon>
        <taxon>Macrophomina</taxon>
    </lineage>
</organism>
<gene>
    <name evidence="1" type="ORF">B0J12DRAFT_669477</name>
</gene>
<accession>A0ABQ8G6C5</accession>
<sequence>MAPASQAEKSAYKFCLLVVVTVSSSLLPSPLLDTKHAWLVALSLLPGGPGQWRWTLGFPPARSLKISAVVLVQGTIQNPETR</sequence>
<dbReference type="Proteomes" id="UP000774617">
    <property type="component" value="Unassembled WGS sequence"/>
</dbReference>
<evidence type="ECO:0000313" key="2">
    <source>
        <dbReference type="Proteomes" id="UP000774617"/>
    </source>
</evidence>
<reference evidence="1 2" key="1">
    <citation type="journal article" date="2021" name="Nat. Commun.">
        <title>Genetic determinants of endophytism in the Arabidopsis root mycobiome.</title>
        <authorList>
            <person name="Mesny F."/>
            <person name="Miyauchi S."/>
            <person name="Thiergart T."/>
            <person name="Pickel B."/>
            <person name="Atanasova L."/>
            <person name="Karlsson M."/>
            <person name="Huettel B."/>
            <person name="Barry K.W."/>
            <person name="Haridas S."/>
            <person name="Chen C."/>
            <person name="Bauer D."/>
            <person name="Andreopoulos W."/>
            <person name="Pangilinan J."/>
            <person name="LaButti K."/>
            <person name="Riley R."/>
            <person name="Lipzen A."/>
            <person name="Clum A."/>
            <person name="Drula E."/>
            <person name="Henrissat B."/>
            <person name="Kohler A."/>
            <person name="Grigoriev I.V."/>
            <person name="Martin F.M."/>
            <person name="Hacquard S."/>
        </authorList>
    </citation>
    <scope>NUCLEOTIDE SEQUENCE [LARGE SCALE GENOMIC DNA]</scope>
    <source>
        <strain evidence="1 2">MPI-SDFR-AT-0080</strain>
    </source>
</reference>